<organism evidence="2 3">
    <name type="scientific">Fervidobacterium pennivorans (strain DSM 9078 / Ven5)</name>
    <dbReference type="NCBI Taxonomy" id="771875"/>
    <lineage>
        <taxon>Bacteria</taxon>
        <taxon>Thermotogati</taxon>
        <taxon>Thermotogota</taxon>
        <taxon>Thermotogae</taxon>
        <taxon>Thermotogales</taxon>
        <taxon>Fervidobacteriaceae</taxon>
        <taxon>Fervidobacterium</taxon>
    </lineage>
</organism>
<dbReference type="KEGG" id="fpe:Ferpe_1666"/>
<dbReference type="Proteomes" id="UP000007384">
    <property type="component" value="Chromosome"/>
</dbReference>
<dbReference type="RefSeq" id="WP_014452158.1">
    <property type="nucleotide sequence ID" value="NC_017095.1"/>
</dbReference>
<keyword evidence="1" id="KW-0472">Membrane</keyword>
<dbReference type="STRING" id="771875.Ferpe_1666"/>
<dbReference type="AlphaFoldDB" id="H9UDY1"/>
<dbReference type="PATRIC" id="fig|771875.3.peg.1682"/>
<evidence type="ECO:0000313" key="2">
    <source>
        <dbReference type="EMBL" id="AFG35724.1"/>
    </source>
</evidence>
<keyword evidence="1" id="KW-1133">Transmembrane helix</keyword>
<evidence type="ECO:0000313" key="3">
    <source>
        <dbReference type="Proteomes" id="UP000007384"/>
    </source>
</evidence>
<accession>H9UDY1</accession>
<keyword evidence="1" id="KW-0812">Transmembrane</keyword>
<protein>
    <submittedName>
        <fullName evidence="2">Uncharacterized protein</fullName>
    </submittedName>
</protein>
<proteinExistence type="predicted"/>
<evidence type="ECO:0000256" key="1">
    <source>
        <dbReference type="SAM" id="Phobius"/>
    </source>
</evidence>
<sequence>MSNVNFLLALKIGITGYLVLIGILFLFYILLTGFVKFFTRSDSNGSKKGEGKSSE</sequence>
<feature type="transmembrane region" description="Helical" evidence="1">
    <location>
        <begin position="6"/>
        <end position="31"/>
    </location>
</feature>
<dbReference type="HOGENOM" id="CLU_3025583_0_0_0"/>
<reference evidence="2" key="1">
    <citation type="submission" date="2012-03" db="EMBL/GenBank/DDBJ databases">
        <title>Complete sequence of Fervidobacterium pennivorans DSM 9078.</title>
        <authorList>
            <consortium name="US DOE Joint Genome Institute"/>
            <person name="Lucas S."/>
            <person name="Han J."/>
            <person name="Lapidus A."/>
            <person name="Cheng J.-F."/>
            <person name="Goodwin L."/>
            <person name="Pitluck S."/>
            <person name="Peters L."/>
            <person name="Ovchinnikova G."/>
            <person name="Lu M."/>
            <person name="Detter J.C."/>
            <person name="Han C."/>
            <person name="Tapia R."/>
            <person name="Land M."/>
            <person name="Hauser L."/>
            <person name="Kyrpides N."/>
            <person name="Ivanova N."/>
            <person name="Pagani I."/>
            <person name="Noll K.M."/>
            <person name="Woyke T."/>
        </authorList>
    </citation>
    <scope>NUCLEOTIDE SEQUENCE</scope>
    <source>
        <strain evidence="2">DSM 9078</strain>
    </source>
</reference>
<keyword evidence="3" id="KW-1185">Reference proteome</keyword>
<name>H9UDY1_FERPD</name>
<dbReference type="EMBL" id="CP003260">
    <property type="protein sequence ID" value="AFG35724.1"/>
    <property type="molecule type" value="Genomic_DNA"/>
</dbReference>
<gene>
    <name evidence="2" type="ordered locus">Ferpe_1666</name>
</gene>